<evidence type="ECO:0000313" key="2">
    <source>
        <dbReference type="Proteomes" id="UP000800036"/>
    </source>
</evidence>
<protein>
    <submittedName>
        <fullName evidence="1">Uncharacterized protein</fullName>
    </submittedName>
</protein>
<sequence>MLSPNIRLLFTARDCYHGRYNLKEVMDIEYAPTDDDLKCYLRAQVQKHAAFNEALSMMKEDDIVGEIIPQARGMMLLAQLHISDVAARYTLADLRTALGNLPTNIKHTYEKAMQRIAPGEKPLAERVLMWLTFSMSPLTVNELKYALAVN</sequence>
<evidence type="ECO:0000313" key="1">
    <source>
        <dbReference type="EMBL" id="KAF1967388.1"/>
    </source>
</evidence>
<dbReference type="OrthoDB" id="3787020at2759"/>
<keyword evidence="2" id="KW-1185">Reference proteome</keyword>
<feature type="non-terminal residue" evidence="1">
    <location>
        <position position="150"/>
    </location>
</feature>
<dbReference type="Proteomes" id="UP000800036">
    <property type="component" value="Unassembled WGS sequence"/>
</dbReference>
<proteinExistence type="predicted"/>
<accession>A0A6A5URR7</accession>
<reference evidence="1" key="1">
    <citation type="journal article" date="2020" name="Stud. Mycol.">
        <title>101 Dothideomycetes genomes: a test case for predicting lifestyles and emergence of pathogens.</title>
        <authorList>
            <person name="Haridas S."/>
            <person name="Albert R."/>
            <person name="Binder M."/>
            <person name="Bloem J."/>
            <person name="Labutti K."/>
            <person name="Salamov A."/>
            <person name="Andreopoulos B."/>
            <person name="Baker S."/>
            <person name="Barry K."/>
            <person name="Bills G."/>
            <person name="Bluhm B."/>
            <person name="Cannon C."/>
            <person name="Castanera R."/>
            <person name="Culley D."/>
            <person name="Daum C."/>
            <person name="Ezra D."/>
            <person name="Gonzalez J."/>
            <person name="Henrissat B."/>
            <person name="Kuo A."/>
            <person name="Liang C."/>
            <person name="Lipzen A."/>
            <person name="Lutzoni F."/>
            <person name="Magnuson J."/>
            <person name="Mondo S."/>
            <person name="Nolan M."/>
            <person name="Ohm R."/>
            <person name="Pangilinan J."/>
            <person name="Park H.-J."/>
            <person name="Ramirez L."/>
            <person name="Alfaro M."/>
            <person name="Sun H."/>
            <person name="Tritt A."/>
            <person name="Yoshinaga Y."/>
            <person name="Zwiers L.-H."/>
            <person name="Turgeon B."/>
            <person name="Goodwin S."/>
            <person name="Spatafora J."/>
            <person name="Crous P."/>
            <person name="Grigoriev I."/>
        </authorList>
    </citation>
    <scope>NUCLEOTIDE SEQUENCE</scope>
    <source>
        <strain evidence="1">CBS 107.79</strain>
    </source>
</reference>
<name>A0A6A5URR7_9PLEO</name>
<gene>
    <name evidence="1" type="ORF">BU23DRAFT_483743</name>
</gene>
<dbReference type="AlphaFoldDB" id="A0A6A5URR7"/>
<organism evidence="1 2">
    <name type="scientific">Bimuria novae-zelandiae CBS 107.79</name>
    <dbReference type="NCBI Taxonomy" id="1447943"/>
    <lineage>
        <taxon>Eukaryota</taxon>
        <taxon>Fungi</taxon>
        <taxon>Dikarya</taxon>
        <taxon>Ascomycota</taxon>
        <taxon>Pezizomycotina</taxon>
        <taxon>Dothideomycetes</taxon>
        <taxon>Pleosporomycetidae</taxon>
        <taxon>Pleosporales</taxon>
        <taxon>Massarineae</taxon>
        <taxon>Didymosphaeriaceae</taxon>
        <taxon>Bimuria</taxon>
    </lineage>
</organism>
<dbReference type="PANTHER" id="PTHR10039:SF16">
    <property type="entry name" value="GPI INOSITOL-DEACYLASE"/>
    <property type="match status" value="1"/>
</dbReference>
<dbReference type="PANTHER" id="PTHR10039">
    <property type="entry name" value="AMELOGENIN"/>
    <property type="match status" value="1"/>
</dbReference>
<dbReference type="EMBL" id="ML976733">
    <property type="protein sequence ID" value="KAF1967388.1"/>
    <property type="molecule type" value="Genomic_DNA"/>
</dbReference>